<keyword evidence="1" id="KW-0812">Transmembrane</keyword>
<proteinExistence type="predicted"/>
<evidence type="ECO:0000256" key="1">
    <source>
        <dbReference type="SAM" id="Phobius"/>
    </source>
</evidence>
<evidence type="ECO:0000313" key="3">
    <source>
        <dbReference type="Proteomes" id="UP001524460"/>
    </source>
</evidence>
<comment type="caution">
    <text evidence="2">The sequence shown here is derived from an EMBL/GenBank/DDBJ whole genome shotgun (WGS) entry which is preliminary data.</text>
</comment>
<name>A0ABT1N5T1_9GAMM</name>
<accession>A0ABT1N5T1</accession>
<dbReference type="Proteomes" id="UP001524460">
    <property type="component" value="Unassembled WGS sequence"/>
</dbReference>
<evidence type="ECO:0000313" key="2">
    <source>
        <dbReference type="EMBL" id="MCQ1060109.1"/>
    </source>
</evidence>
<feature type="transmembrane region" description="Helical" evidence="1">
    <location>
        <begin position="76"/>
        <end position="97"/>
    </location>
</feature>
<gene>
    <name evidence="2" type="ORF">NHN17_18860</name>
</gene>
<feature type="transmembrane region" description="Helical" evidence="1">
    <location>
        <begin position="42"/>
        <end position="64"/>
    </location>
</feature>
<reference evidence="2 3" key="1">
    <citation type="submission" date="2022-07" db="EMBL/GenBank/DDBJ databases">
        <title>Photobacterium pectinilyticum sp. nov., a marine bacterium isolated from surface seawater of Qingdao offshore.</title>
        <authorList>
            <person name="Wang X."/>
        </authorList>
    </citation>
    <scope>NUCLEOTIDE SEQUENCE [LARGE SCALE GENOMIC DNA]</scope>
    <source>
        <strain evidence="2 3">ZSDE20</strain>
    </source>
</reference>
<dbReference type="RefSeq" id="WP_255044195.1">
    <property type="nucleotide sequence ID" value="NZ_JANEYT010000057.1"/>
</dbReference>
<dbReference type="EMBL" id="JANEYT010000057">
    <property type="protein sequence ID" value="MCQ1060109.1"/>
    <property type="molecule type" value="Genomic_DNA"/>
</dbReference>
<keyword evidence="3" id="KW-1185">Reference proteome</keyword>
<sequence length="237" mass="26845">MNFVTVSVACLLMHAVLFEVGNNFYNLRYGNLVGLKSKLIFGLVNLIGFVATFWLYLAATLRVYPSVAFDGKNLALNFVFATFFFTSSGLASLKVVWGNPVLHLMILGRGKANLHLAHKFKNELKKMKKVEQVEGQVKQYMVSKLTSEILALFDKAALEKGVRSVNITSHHIGREADKQAMIYFLKNAGYRVDVRSRINPFYVLLLKCLLTIEYFNKDPFGWDIGSIDIEIPEPNKR</sequence>
<organism evidence="2 3">
    <name type="scientific">Photobacterium pectinilyticum</name>
    <dbReference type="NCBI Taxonomy" id="2906793"/>
    <lineage>
        <taxon>Bacteria</taxon>
        <taxon>Pseudomonadati</taxon>
        <taxon>Pseudomonadota</taxon>
        <taxon>Gammaproteobacteria</taxon>
        <taxon>Vibrionales</taxon>
        <taxon>Vibrionaceae</taxon>
        <taxon>Photobacterium</taxon>
    </lineage>
</organism>
<keyword evidence="1" id="KW-0472">Membrane</keyword>
<protein>
    <submittedName>
        <fullName evidence="2">Uncharacterized protein</fullName>
    </submittedName>
</protein>
<keyword evidence="1" id="KW-1133">Transmembrane helix</keyword>